<dbReference type="SMART" id="SM00345">
    <property type="entry name" value="HTH_GNTR"/>
    <property type="match status" value="1"/>
</dbReference>
<organism evidence="6 7">
    <name type="scientific">Actinomyces respiraculi</name>
    <dbReference type="NCBI Taxonomy" id="2744574"/>
    <lineage>
        <taxon>Bacteria</taxon>
        <taxon>Bacillati</taxon>
        <taxon>Actinomycetota</taxon>
        <taxon>Actinomycetes</taxon>
        <taxon>Actinomycetales</taxon>
        <taxon>Actinomycetaceae</taxon>
        <taxon>Actinomyces</taxon>
    </lineage>
</organism>
<keyword evidence="1" id="KW-0805">Transcription regulation</keyword>
<feature type="domain" description="HTH gntR-type" evidence="5">
    <location>
        <begin position="9"/>
        <end position="77"/>
    </location>
</feature>
<dbReference type="InterPro" id="IPR036390">
    <property type="entry name" value="WH_DNA-bd_sf"/>
</dbReference>
<dbReference type="Proteomes" id="UP000594637">
    <property type="component" value="Chromosome"/>
</dbReference>
<dbReference type="PRINTS" id="PR00035">
    <property type="entry name" value="HTHGNTR"/>
</dbReference>
<accession>A0A7T0LL36</accession>
<dbReference type="Gene3D" id="3.40.1410.10">
    <property type="entry name" value="Chorismate lyase-like"/>
    <property type="match status" value="1"/>
</dbReference>
<dbReference type="InterPro" id="IPR000524">
    <property type="entry name" value="Tscrpt_reg_HTH_GntR"/>
</dbReference>
<gene>
    <name evidence="6" type="ORF">ID810_01840</name>
</gene>
<dbReference type="AlphaFoldDB" id="A0A7T0LL36"/>
<dbReference type="Gene3D" id="1.10.10.10">
    <property type="entry name" value="Winged helix-like DNA-binding domain superfamily/Winged helix DNA-binding domain"/>
    <property type="match status" value="1"/>
</dbReference>
<dbReference type="PANTHER" id="PTHR44846">
    <property type="entry name" value="MANNOSYL-D-GLYCERATE TRANSPORT/METABOLISM SYSTEM REPRESSOR MNGR-RELATED"/>
    <property type="match status" value="1"/>
</dbReference>
<dbReference type="CDD" id="cd07377">
    <property type="entry name" value="WHTH_GntR"/>
    <property type="match status" value="1"/>
</dbReference>
<feature type="region of interest" description="Disordered" evidence="4">
    <location>
        <begin position="241"/>
        <end position="269"/>
    </location>
</feature>
<keyword evidence="2" id="KW-0238">DNA-binding</keyword>
<dbReference type="Pfam" id="PF07702">
    <property type="entry name" value="UTRA"/>
    <property type="match status" value="1"/>
</dbReference>
<reference evidence="6 7" key="1">
    <citation type="submission" date="2020-11" db="EMBL/GenBank/DDBJ databases">
        <title>Actinomyces sp. ZJ750.</title>
        <authorList>
            <person name="Zhou J."/>
        </authorList>
    </citation>
    <scope>NUCLEOTIDE SEQUENCE [LARGE SCALE GENOMIC DNA]</scope>
    <source>
        <strain evidence="6 7">ZJ750</strain>
    </source>
</reference>
<dbReference type="EMBL" id="CP063989">
    <property type="protein sequence ID" value="QPL05752.1"/>
    <property type="molecule type" value="Genomic_DNA"/>
</dbReference>
<dbReference type="InterPro" id="IPR011663">
    <property type="entry name" value="UTRA"/>
</dbReference>
<dbReference type="Pfam" id="PF00392">
    <property type="entry name" value="GntR"/>
    <property type="match status" value="1"/>
</dbReference>
<proteinExistence type="predicted"/>
<dbReference type="GO" id="GO:0003700">
    <property type="term" value="F:DNA-binding transcription factor activity"/>
    <property type="evidence" value="ECO:0007669"/>
    <property type="project" value="InterPro"/>
</dbReference>
<keyword evidence="3" id="KW-0804">Transcription</keyword>
<name>A0A7T0LL36_9ACTO</name>
<dbReference type="RefSeq" id="WP_166856374.1">
    <property type="nucleotide sequence ID" value="NZ_CP063989.1"/>
</dbReference>
<dbReference type="GO" id="GO:0045892">
    <property type="term" value="P:negative regulation of DNA-templated transcription"/>
    <property type="evidence" value="ECO:0007669"/>
    <property type="project" value="TreeGrafter"/>
</dbReference>
<dbReference type="PROSITE" id="PS50949">
    <property type="entry name" value="HTH_GNTR"/>
    <property type="match status" value="1"/>
</dbReference>
<keyword evidence="7" id="KW-1185">Reference proteome</keyword>
<dbReference type="SUPFAM" id="SSF64288">
    <property type="entry name" value="Chorismate lyase-like"/>
    <property type="match status" value="1"/>
</dbReference>
<evidence type="ECO:0000313" key="6">
    <source>
        <dbReference type="EMBL" id="QPL05752.1"/>
    </source>
</evidence>
<dbReference type="InterPro" id="IPR036388">
    <property type="entry name" value="WH-like_DNA-bd_sf"/>
</dbReference>
<evidence type="ECO:0000313" key="7">
    <source>
        <dbReference type="Proteomes" id="UP000594637"/>
    </source>
</evidence>
<dbReference type="GO" id="GO:0003677">
    <property type="term" value="F:DNA binding"/>
    <property type="evidence" value="ECO:0007669"/>
    <property type="project" value="UniProtKB-KW"/>
</dbReference>
<sequence>MARRAGARIPLYEQVYTVIRARIESREWPPGFQLPIEPELAAEFGVSRGTARQAVTRLVNEQLVDRSAGRGTFVAERRPLSYPVNELLGFTRLIEASGRRPSSEVVDISIVERSCAPQEFGFSAGVRRLVSIKRVRLADDVPVALEHLYLPWPRFAGVRDIDLTATGIYDALEQDFGVELQLGDFNLEIADLTERQANLLDEKVGTPVFLMRGGVTDAEGTMIVGVSCYYRRDSFTFNFSMPRRGQHDRDESTGSITEPMPSLTVSMPA</sequence>
<dbReference type="PANTHER" id="PTHR44846:SF1">
    <property type="entry name" value="MANNOSYL-D-GLYCERATE TRANSPORT_METABOLISM SYSTEM REPRESSOR MNGR-RELATED"/>
    <property type="match status" value="1"/>
</dbReference>
<evidence type="ECO:0000259" key="5">
    <source>
        <dbReference type="PROSITE" id="PS50949"/>
    </source>
</evidence>
<evidence type="ECO:0000256" key="1">
    <source>
        <dbReference type="ARBA" id="ARBA00023015"/>
    </source>
</evidence>
<evidence type="ECO:0000256" key="2">
    <source>
        <dbReference type="ARBA" id="ARBA00023125"/>
    </source>
</evidence>
<evidence type="ECO:0000256" key="4">
    <source>
        <dbReference type="SAM" id="MobiDB-lite"/>
    </source>
</evidence>
<dbReference type="KEGG" id="arep:ID810_01840"/>
<dbReference type="SUPFAM" id="SSF46785">
    <property type="entry name" value="Winged helix' DNA-binding domain"/>
    <property type="match status" value="1"/>
</dbReference>
<evidence type="ECO:0000256" key="3">
    <source>
        <dbReference type="ARBA" id="ARBA00023163"/>
    </source>
</evidence>
<dbReference type="InterPro" id="IPR028978">
    <property type="entry name" value="Chorismate_lyase_/UTRA_dom_sf"/>
</dbReference>
<protein>
    <submittedName>
        <fullName evidence="6">GntR family transcriptional regulator</fullName>
    </submittedName>
</protein>
<dbReference type="InterPro" id="IPR050679">
    <property type="entry name" value="Bact_HTH_transcr_reg"/>
</dbReference>
<dbReference type="SMART" id="SM00866">
    <property type="entry name" value="UTRA"/>
    <property type="match status" value="1"/>
</dbReference>